<dbReference type="AlphaFoldDB" id="A0A6A1VUZ1"/>
<evidence type="ECO:0000256" key="4">
    <source>
        <dbReference type="SAM" id="MobiDB-lite"/>
    </source>
</evidence>
<dbReference type="Proteomes" id="UP000516437">
    <property type="component" value="Chromosome 4"/>
</dbReference>
<keyword evidence="2 3" id="KW-0175">Coiled coil</keyword>
<proteinExistence type="inferred from homology"/>
<dbReference type="OrthoDB" id="673185at2759"/>
<name>A0A6A1VUZ1_9ROSI</name>
<dbReference type="EMBL" id="RXIC02000022">
    <property type="protein sequence ID" value="KAB1216774.1"/>
    <property type="molecule type" value="Genomic_DNA"/>
</dbReference>
<protein>
    <recommendedName>
        <fullName evidence="7">WEB family protein</fullName>
    </recommendedName>
</protein>
<feature type="compositionally biased region" description="Basic residues" evidence="4">
    <location>
        <begin position="547"/>
        <end position="558"/>
    </location>
</feature>
<feature type="region of interest" description="Disordered" evidence="4">
    <location>
        <begin position="431"/>
        <end position="462"/>
    </location>
</feature>
<dbReference type="GO" id="GO:0009903">
    <property type="term" value="P:chloroplast avoidance movement"/>
    <property type="evidence" value="ECO:0007669"/>
    <property type="project" value="TreeGrafter"/>
</dbReference>
<dbReference type="GO" id="GO:0005829">
    <property type="term" value="C:cytosol"/>
    <property type="evidence" value="ECO:0007669"/>
    <property type="project" value="TreeGrafter"/>
</dbReference>
<accession>A0A6A1VUZ1</accession>
<evidence type="ECO:0008006" key="7">
    <source>
        <dbReference type="Google" id="ProtNLM"/>
    </source>
</evidence>
<gene>
    <name evidence="5" type="ORF">CJ030_MR4G020652</name>
</gene>
<sequence length="595" mass="66556">MGEIDTKPIEPVQVALSLFGEKGNPRKSWPTRSNCECKNKKELEDLLNDVTNYKVQLEAKDAAHKQALVKLEHYQKAADELSIQLKSTEMERDMFIDECREARAQIGEFNSKMKEMADQLLDAVNTREQLADVLSELKATQGELLSKETELAVAGDSNIKAVTQAERMQNAANMEKEKTQELLRCVLELREAIAKLSLAAAEADKKNLALLSEKDAEIALATAAAVQAQSKLKGREQVEMTEEVESQIMTKSAFIDRLQLELKQANELLSSAEKSASDAINNLDQLRADLEVKERKNLDQSVYIEALEMGLKQLKAELKNSDEEVGRLACVVETLTGELQKVKTEMDEVRGRDTEAQIEVALLKAELHKGKSRIAAAEATEARAMSAKAGLYLAVRQLAVEVQEAKKENHRLRQGGDQAAEQTDKSALVNFQSENSFQDVEASQTDELKAENEEKRDEDDGGHIAISLEEYECLVTKAEKADHIHVALGEDAGQLTTIENERELENLKKELEVAMAKVGEFRTRAEQALSRAEQAEKAKAELEDQLKRRREQKQRRKAALAALREEYPPKELNPAGYDKRPTTYQPLGKALNMKF</sequence>
<evidence type="ECO:0000256" key="2">
    <source>
        <dbReference type="ARBA" id="ARBA00023054"/>
    </source>
</evidence>
<dbReference type="Pfam" id="PF05701">
    <property type="entry name" value="WEMBL"/>
    <property type="match status" value="1"/>
</dbReference>
<feature type="region of interest" description="Disordered" evidence="4">
    <location>
        <begin position="540"/>
        <end position="595"/>
    </location>
</feature>
<feature type="coiled-coil region" evidence="3">
    <location>
        <begin position="255"/>
        <end position="352"/>
    </location>
</feature>
<comment type="caution">
    <text evidence="5">The sequence shown here is derived from an EMBL/GenBank/DDBJ whole genome shotgun (WGS) entry which is preliminary data.</text>
</comment>
<feature type="compositionally biased region" description="Basic and acidic residues" evidence="4">
    <location>
        <begin position="446"/>
        <end position="455"/>
    </location>
</feature>
<dbReference type="GO" id="GO:0009904">
    <property type="term" value="P:chloroplast accumulation movement"/>
    <property type="evidence" value="ECO:0007669"/>
    <property type="project" value="TreeGrafter"/>
</dbReference>
<keyword evidence="6" id="KW-1185">Reference proteome</keyword>
<evidence type="ECO:0000313" key="6">
    <source>
        <dbReference type="Proteomes" id="UP000516437"/>
    </source>
</evidence>
<organism evidence="5 6">
    <name type="scientific">Morella rubra</name>
    <name type="common">Chinese bayberry</name>
    <dbReference type="NCBI Taxonomy" id="262757"/>
    <lineage>
        <taxon>Eukaryota</taxon>
        <taxon>Viridiplantae</taxon>
        <taxon>Streptophyta</taxon>
        <taxon>Embryophyta</taxon>
        <taxon>Tracheophyta</taxon>
        <taxon>Spermatophyta</taxon>
        <taxon>Magnoliopsida</taxon>
        <taxon>eudicotyledons</taxon>
        <taxon>Gunneridae</taxon>
        <taxon>Pentapetalae</taxon>
        <taxon>rosids</taxon>
        <taxon>fabids</taxon>
        <taxon>Fagales</taxon>
        <taxon>Myricaceae</taxon>
        <taxon>Morella</taxon>
    </lineage>
</organism>
<feature type="compositionally biased region" description="Polar residues" evidence="4">
    <location>
        <begin position="431"/>
        <end position="445"/>
    </location>
</feature>
<dbReference type="PANTHER" id="PTHR32054">
    <property type="entry name" value="HEAVY CHAIN, PUTATIVE, EXPRESSED-RELATED-RELATED"/>
    <property type="match status" value="1"/>
</dbReference>
<evidence type="ECO:0000256" key="3">
    <source>
        <dbReference type="SAM" id="Coils"/>
    </source>
</evidence>
<dbReference type="InterPro" id="IPR008545">
    <property type="entry name" value="Web"/>
</dbReference>
<reference evidence="5 6" key="1">
    <citation type="journal article" date="2019" name="Plant Biotechnol. J.">
        <title>The red bayberry genome and genetic basis of sex determination.</title>
        <authorList>
            <person name="Jia H.M."/>
            <person name="Jia H.J."/>
            <person name="Cai Q.L."/>
            <person name="Wang Y."/>
            <person name="Zhao H.B."/>
            <person name="Yang W.F."/>
            <person name="Wang G.Y."/>
            <person name="Li Y.H."/>
            <person name="Zhan D.L."/>
            <person name="Shen Y.T."/>
            <person name="Niu Q.F."/>
            <person name="Chang L."/>
            <person name="Qiu J."/>
            <person name="Zhao L."/>
            <person name="Xie H.B."/>
            <person name="Fu W.Y."/>
            <person name="Jin J."/>
            <person name="Li X.W."/>
            <person name="Jiao Y."/>
            <person name="Zhou C.C."/>
            <person name="Tu T."/>
            <person name="Chai C.Y."/>
            <person name="Gao J.L."/>
            <person name="Fan L.J."/>
            <person name="van de Weg E."/>
            <person name="Wang J.Y."/>
            <person name="Gao Z.S."/>
        </authorList>
    </citation>
    <scope>NUCLEOTIDE SEQUENCE [LARGE SCALE GENOMIC DNA]</scope>
    <source>
        <tissue evidence="5">Leaves</tissue>
    </source>
</reference>
<dbReference type="PANTHER" id="PTHR32054:SF17">
    <property type="entry name" value="EXPRESSED PROTEIN"/>
    <property type="match status" value="1"/>
</dbReference>
<comment type="similarity">
    <text evidence="1">Belongs to the WEB family.</text>
</comment>
<evidence type="ECO:0000313" key="5">
    <source>
        <dbReference type="EMBL" id="KAB1216774.1"/>
    </source>
</evidence>
<feature type="coiled-coil region" evidence="3">
    <location>
        <begin position="40"/>
        <end position="119"/>
    </location>
</feature>
<evidence type="ECO:0000256" key="1">
    <source>
        <dbReference type="ARBA" id="ARBA00005485"/>
    </source>
</evidence>